<dbReference type="CDD" id="cd00267">
    <property type="entry name" value="ABC_ATPase"/>
    <property type="match status" value="1"/>
</dbReference>
<proteinExistence type="predicted"/>
<dbReference type="InterPro" id="IPR051396">
    <property type="entry name" value="Bact_Antivir_Def_Nuclease"/>
</dbReference>
<dbReference type="InterPro" id="IPR041685">
    <property type="entry name" value="AAA_GajA/Old/RecF-like"/>
</dbReference>
<organism evidence="2 3">
    <name type="scientific">Anaerofilum hominis</name>
    <dbReference type="NCBI Taxonomy" id="2763016"/>
    <lineage>
        <taxon>Bacteria</taxon>
        <taxon>Bacillati</taxon>
        <taxon>Bacillota</taxon>
        <taxon>Clostridia</taxon>
        <taxon>Eubacteriales</taxon>
        <taxon>Oscillospiraceae</taxon>
        <taxon>Anaerofilum</taxon>
    </lineage>
</organism>
<dbReference type="Proteomes" id="UP000659630">
    <property type="component" value="Unassembled WGS sequence"/>
</dbReference>
<accession>A0A923I8E2</accession>
<dbReference type="InterPro" id="IPR027417">
    <property type="entry name" value="P-loop_NTPase"/>
</dbReference>
<gene>
    <name evidence="2" type="ORF">H8S23_04240</name>
</gene>
<protein>
    <submittedName>
        <fullName evidence="2">AAA family ATPase</fullName>
    </submittedName>
</protein>
<dbReference type="Gene3D" id="3.40.50.300">
    <property type="entry name" value="P-loop containing nucleotide triphosphate hydrolases"/>
    <property type="match status" value="2"/>
</dbReference>
<evidence type="ECO:0000313" key="2">
    <source>
        <dbReference type="EMBL" id="MBC5580706.1"/>
    </source>
</evidence>
<dbReference type="PANTHER" id="PTHR43581:SF2">
    <property type="entry name" value="EXCINUCLEASE ATPASE SUBUNIT"/>
    <property type="match status" value="1"/>
</dbReference>
<dbReference type="EMBL" id="JACONZ010000001">
    <property type="protein sequence ID" value="MBC5580706.1"/>
    <property type="molecule type" value="Genomic_DNA"/>
</dbReference>
<dbReference type="Pfam" id="PF13175">
    <property type="entry name" value="AAA_15"/>
    <property type="match status" value="1"/>
</dbReference>
<comment type="caution">
    <text evidence="2">The sequence shown here is derived from an EMBL/GenBank/DDBJ whole genome shotgun (WGS) entry which is preliminary data.</text>
</comment>
<sequence length="461" mass="53430">MTCNILSFEIKGLYGVRDFLIELSGNKVILVGENGSGKTTVSRIIYATLSCNWDMLRSYPFEKVVINFSDESVEITSGILNDIFATPDIDRIEYLVDRRWRRKSLNDFISTVLEVKKQYEISSKSDKTIYNKQIKASIPYEYISDVINSSNINTLYQITQKIQSKFQSKILYLPTYRRIEDQLKTIFPDVDSDVWEKARKRINSEKVVELVEFGMDDVERLVTREQDSLKSFSQTQQNKLTLGYLSEIVSKSYDKSSSYTKIRELSDDEILEVLSRIDSTILPDEIKEKVVGILNSVRTEHKHSYSAQVKIVCHYFMQLMAFNQDITAAEQHIRNFQEKCNNYLISNQIIYNSQDFTCQLLNRVDDQFDAENSIRFQNLSSGEKQIVSLFSHLYLDKDRSLFVFIDEPELSLSVDWQRTFLPDIVNSPNCIGLIATTHSPFIFDNELENIVHGINEFCTRG</sequence>
<reference evidence="2" key="1">
    <citation type="submission" date="2020-08" db="EMBL/GenBank/DDBJ databases">
        <title>Genome public.</title>
        <authorList>
            <person name="Liu C."/>
            <person name="Sun Q."/>
        </authorList>
    </citation>
    <scope>NUCLEOTIDE SEQUENCE</scope>
    <source>
        <strain evidence="2">BX8</strain>
    </source>
</reference>
<dbReference type="PANTHER" id="PTHR43581">
    <property type="entry name" value="ATP/GTP PHOSPHATASE"/>
    <property type="match status" value="1"/>
</dbReference>
<feature type="domain" description="AAA+ ATPase" evidence="1">
    <location>
        <begin position="24"/>
        <end position="461"/>
    </location>
</feature>
<evidence type="ECO:0000313" key="3">
    <source>
        <dbReference type="Proteomes" id="UP000659630"/>
    </source>
</evidence>
<dbReference type="InterPro" id="IPR003593">
    <property type="entry name" value="AAA+_ATPase"/>
</dbReference>
<dbReference type="SMART" id="SM00382">
    <property type="entry name" value="AAA"/>
    <property type="match status" value="1"/>
</dbReference>
<dbReference type="AlphaFoldDB" id="A0A923I8E2"/>
<keyword evidence="3" id="KW-1185">Reference proteome</keyword>
<dbReference type="SUPFAM" id="SSF52540">
    <property type="entry name" value="P-loop containing nucleoside triphosphate hydrolases"/>
    <property type="match status" value="1"/>
</dbReference>
<evidence type="ECO:0000259" key="1">
    <source>
        <dbReference type="SMART" id="SM00382"/>
    </source>
</evidence>
<name>A0A923I8E2_9FIRM</name>
<dbReference type="RefSeq" id="WP_186887041.1">
    <property type="nucleotide sequence ID" value="NZ_JACONZ010000001.1"/>
</dbReference>